<feature type="region of interest" description="Disordered" evidence="1">
    <location>
        <begin position="1"/>
        <end position="20"/>
    </location>
</feature>
<keyword evidence="2" id="KW-1133">Transmembrane helix</keyword>
<dbReference type="AlphaFoldDB" id="A0A4R9A1D3"/>
<keyword evidence="2" id="KW-0812">Transmembrane</keyword>
<feature type="transmembrane region" description="Helical" evidence="2">
    <location>
        <begin position="109"/>
        <end position="137"/>
    </location>
</feature>
<feature type="transmembrane region" description="Helical" evidence="2">
    <location>
        <begin position="26"/>
        <end position="47"/>
    </location>
</feature>
<dbReference type="Proteomes" id="UP000297447">
    <property type="component" value="Unassembled WGS sequence"/>
</dbReference>
<evidence type="ECO:0000313" key="3">
    <source>
        <dbReference type="EMBL" id="TFD50221.1"/>
    </source>
</evidence>
<feature type="transmembrane region" description="Helical" evidence="2">
    <location>
        <begin position="77"/>
        <end position="97"/>
    </location>
</feature>
<keyword evidence="4" id="KW-1185">Reference proteome</keyword>
<evidence type="ECO:0000313" key="4">
    <source>
        <dbReference type="Proteomes" id="UP000297447"/>
    </source>
</evidence>
<evidence type="ECO:0000256" key="1">
    <source>
        <dbReference type="SAM" id="MobiDB-lite"/>
    </source>
</evidence>
<gene>
    <name evidence="3" type="ORF">E3T55_09960</name>
</gene>
<feature type="transmembrane region" description="Helical" evidence="2">
    <location>
        <begin position="53"/>
        <end position="70"/>
    </location>
</feature>
<dbReference type="OrthoDB" id="3874273at2"/>
<name>A0A4R9A1D3_9MICO</name>
<dbReference type="Pfam" id="PF10990">
    <property type="entry name" value="DUF2809"/>
    <property type="match status" value="1"/>
</dbReference>
<proteinExistence type="predicted"/>
<dbReference type="EMBL" id="SOHE01000044">
    <property type="protein sequence ID" value="TFD50221.1"/>
    <property type="molecule type" value="Genomic_DNA"/>
</dbReference>
<feature type="compositionally biased region" description="Low complexity" evidence="1">
    <location>
        <begin position="7"/>
        <end position="20"/>
    </location>
</feature>
<comment type="caution">
    <text evidence="3">The sequence shown here is derived from an EMBL/GenBank/DDBJ whole genome shotgun (WGS) entry which is preliminary data.</text>
</comment>
<dbReference type="RefSeq" id="WP_134519418.1">
    <property type="nucleotide sequence ID" value="NZ_SOHE01000044.1"/>
</dbReference>
<protein>
    <submittedName>
        <fullName evidence="3">DUF2809 domain-containing protein</fullName>
    </submittedName>
</protein>
<reference evidence="3 4" key="1">
    <citation type="submission" date="2019-03" db="EMBL/GenBank/DDBJ databases">
        <title>Genomics of glacier-inhabiting Cryobacterium strains.</title>
        <authorList>
            <person name="Liu Q."/>
            <person name="Xin Y.-H."/>
        </authorList>
    </citation>
    <scope>NUCLEOTIDE SEQUENCE [LARGE SCALE GENOMIC DNA]</scope>
    <source>
        <strain evidence="3 4">Hh14</strain>
    </source>
</reference>
<accession>A0A4R9A1D3</accession>
<dbReference type="InterPro" id="IPR021257">
    <property type="entry name" value="DUF2809"/>
</dbReference>
<keyword evidence="2" id="KW-0472">Membrane</keyword>
<sequence length="151" mass="15137">MGKSRRTAPPASTAPPTNTAPLTGRLTLALTALAVIAAGLAVHSIVTGLTGDLLGGALYAVFVCLVVAFVAPRQHPLTIAAIGFALCALVELFQLTGVPLTIAQTFAPAALVLGTTFVALDFVAYAAGAAVTAVGLMRGRSARKAARVEAA</sequence>
<evidence type="ECO:0000256" key="2">
    <source>
        <dbReference type="SAM" id="Phobius"/>
    </source>
</evidence>
<organism evidence="3 4">
    <name type="scientific">Cryobacterium frigoriphilum</name>
    <dbReference type="NCBI Taxonomy" id="1259150"/>
    <lineage>
        <taxon>Bacteria</taxon>
        <taxon>Bacillati</taxon>
        <taxon>Actinomycetota</taxon>
        <taxon>Actinomycetes</taxon>
        <taxon>Micrococcales</taxon>
        <taxon>Microbacteriaceae</taxon>
        <taxon>Cryobacterium</taxon>
    </lineage>
</organism>